<protein>
    <recommendedName>
        <fullName evidence="4 7">dTDP-4-dehydrorhamnose 3,5-epimerase</fullName>
        <ecNumber evidence="3 7">5.1.3.13</ecNumber>
    </recommendedName>
    <alternativeName>
        <fullName evidence="7">Thymidine diphospho-4-keto-rhamnose 3,5-epimerase</fullName>
    </alternativeName>
</protein>
<dbReference type="InterPro" id="IPR014710">
    <property type="entry name" value="RmlC-like_jellyroll"/>
</dbReference>
<dbReference type="Pfam" id="PF00908">
    <property type="entry name" value="dTDP_sugar_isom"/>
    <property type="match status" value="1"/>
</dbReference>
<comment type="caution">
    <text evidence="8">The sequence shown here is derived from an EMBL/GenBank/DDBJ whole genome shotgun (WGS) entry which is preliminary data.</text>
</comment>
<reference evidence="8" key="1">
    <citation type="submission" date="2021-07" db="EMBL/GenBank/DDBJ databases">
        <title>Draft genome sequence of carbapenem-resistant Aeromonas spp. in Japan.</title>
        <authorList>
            <person name="Maehana S."/>
            <person name="Suzuki M."/>
            <person name="Kitasato H."/>
        </authorList>
    </citation>
    <scope>NUCLEOTIDE SEQUENCE</scope>
    <source>
        <strain evidence="8">KAM351</strain>
    </source>
</reference>
<name>A0AA37FUG3_AERCA</name>
<dbReference type="AlphaFoldDB" id="A0AA37FUG3"/>
<dbReference type="PANTHER" id="PTHR21047">
    <property type="entry name" value="DTDP-6-DEOXY-D-GLUCOSE-3,5 EPIMERASE"/>
    <property type="match status" value="1"/>
</dbReference>
<sequence length="187" mass="21383">MEFISLAIPDVVLIKHRQYADERGSFMELFRQQEFAAYFGGHDVDGSRDIFFVQDNLSRSRQGTLRGLHYQVERPQGKLVQVISGSIFDVAVDLRPGSGSHGQWVGQHLDADEPMSLWIPPGFAHGFYVTSEESTVLYKCTDYYCPEYEQTLNWADPKLDIAWPLMENIPLVLSDKDRQAPFIHSQN</sequence>
<evidence type="ECO:0000256" key="3">
    <source>
        <dbReference type="ARBA" id="ARBA00012098"/>
    </source>
</evidence>
<comment type="similarity">
    <text evidence="7">Belongs to the dTDP-4-dehydrorhamnose 3,5-epimerase family.</text>
</comment>
<dbReference type="GO" id="GO:0019305">
    <property type="term" value="P:dTDP-rhamnose biosynthetic process"/>
    <property type="evidence" value="ECO:0007669"/>
    <property type="project" value="UniProtKB-UniRule"/>
</dbReference>
<comment type="subunit">
    <text evidence="7">Homodimer.</text>
</comment>
<feature type="active site" description="Proton donor" evidence="5">
    <location>
        <position position="138"/>
    </location>
</feature>
<dbReference type="EC" id="5.1.3.13" evidence="3 7"/>
<evidence type="ECO:0000256" key="7">
    <source>
        <dbReference type="RuleBase" id="RU364069"/>
    </source>
</evidence>
<dbReference type="Proteomes" id="UP000886934">
    <property type="component" value="Unassembled WGS sequence"/>
</dbReference>
<keyword evidence="7" id="KW-0413">Isomerase</keyword>
<dbReference type="CDD" id="cd00438">
    <property type="entry name" value="cupin_RmlC"/>
    <property type="match status" value="1"/>
</dbReference>
<dbReference type="GO" id="GO:0005829">
    <property type="term" value="C:cytosol"/>
    <property type="evidence" value="ECO:0007669"/>
    <property type="project" value="TreeGrafter"/>
</dbReference>
<proteinExistence type="inferred from homology"/>
<evidence type="ECO:0000256" key="1">
    <source>
        <dbReference type="ARBA" id="ARBA00001298"/>
    </source>
</evidence>
<feature type="active site" description="Proton acceptor" evidence="5">
    <location>
        <position position="69"/>
    </location>
</feature>
<comment type="pathway">
    <text evidence="7">Carbohydrate biosynthesis; dTDP-L-rhamnose biosynthesis.</text>
</comment>
<dbReference type="GO" id="GO:0000271">
    <property type="term" value="P:polysaccharide biosynthetic process"/>
    <property type="evidence" value="ECO:0007669"/>
    <property type="project" value="TreeGrafter"/>
</dbReference>
<dbReference type="EMBL" id="BPNN01000019">
    <property type="protein sequence ID" value="GJA63035.1"/>
    <property type="molecule type" value="Genomic_DNA"/>
</dbReference>
<evidence type="ECO:0000256" key="5">
    <source>
        <dbReference type="PIRSR" id="PIRSR600888-1"/>
    </source>
</evidence>
<organism evidence="8 9">
    <name type="scientific">Aeromonas caviae</name>
    <name type="common">Aeromonas punctata</name>
    <dbReference type="NCBI Taxonomy" id="648"/>
    <lineage>
        <taxon>Bacteria</taxon>
        <taxon>Pseudomonadati</taxon>
        <taxon>Pseudomonadota</taxon>
        <taxon>Gammaproteobacteria</taxon>
        <taxon>Aeromonadales</taxon>
        <taxon>Aeromonadaceae</taxon>
        <taxon>Aeromonas</taxon>
    </lineage>
</organism>
<dbReference type="PANTHER" id="PTHR21047:SF2">
    <property type="entry name" value="THYMIDINE DIPHOSPHO-4-KETO-RHAMNOSE 3,5-EPIMERASE"/>
    <property type="match status" value="1"/>
</dbReference>
<dbReference type="Gene3D" id="2.60.120.10">
    <property type="entry name" value="Jelly Rolls"/>
    <property type="match status" value="1"/>
</dbReference>
<comment type="function">
    <text evidence="2 7">Catalyzes the epimerization of the C3' and C5'positions of dTDP-6-deoxy-D-xylo-4-hexulose, forming dTDP-6-deoxy-L-lyxo-4-hexulose.</text>
</comment>
<accession>A0AA37FUG3</accession>
<dbReference type="InterPro" id="IPR000888">
    <property type="entry name" value="RmlC-like"/>
</dbReference>
<evidence type="ECO:0000256" key="2">
    <source>
        <dbReference type="ARBA" id="ARBA00001997"/>
    </source>
</evidence>
<evidence type="ECO:0000256" key="6">
    <source>
        <dbReference type="PIRSR" id="PIRSR600888-3"/>
    </source>
</evidence>
<feature type="site" description="Participates in a stacking interaction with the thymidine ring of dTDP-4-oxo-6-deoxyglucose" evidence="6">
    <location>
        <position position="144"/>
    </location>
</feature>
<evidence type="ECO:0000256" key="4">
    <source>
        <dbReference type="ARBA" id="ARBA00019595"/>
    </source>
</evidence>
<dbReference type="RefSeq" id="WP_223924898.1">
    <property type="nucleotide sequence ID" value="NZ_BPND01000022.1"/>
</dbReference>
<comment type="catalytic activity">
    <reaction evidence="1 7">
        <text>dTDP-4-dehydro-6-deoxy-alpha-D-glucose = dTDP-4-dehydro-beta-L-rhamnose</text>
        <dbReference type="Rhea" id="RHEA:16969"/>
        <dbReference type="ChEBI" id="CHEBI:57649"/>
        <dbReference type="ChEBI" id="CHEBI:62830"/>
        <dbReference type="EC" id="5.1.3.13"/>
    </reaction>
</comment>
<evidence type="ECO:0000313" key="9">
    <source>
        <dbReference type="Proteomes" id="UP000886934"/>
    </source>
</evidence>
<dbReference type="InterPro" id="IPR011051">
    <property type="entry name" value="RmlC_Cupin_sf"/>
</dbReference>
<dbReference type="SUPFAM" id="SSF51182">
    <property type="entry name" value="RmlC-like cupins"/>
    <property type="match status" value="1"/>
</dbReference>
<evidence type="ECO:0000313" key="8">
    <source>
        <dbReference type="EMBL" id="GJA63035.1"/>
    </source>
</evidence>
<dbReference type="NCBIfam" id="TIGR01221">
    <property type="entry name" value="rmlC"/>
    <property type="match status" value="1"/>
</dbReference>
<gene>
    <name evidence="8" type="primary">rfbC_1</name>
    <name evidence="8" type="ORF">KAM351_16460</name>
</gene>
<dbReference type="GO" id="GO:0008830">
    <property type="term" value="F:dTDP-4-dehydrorhamnose 3,5-epimerase activity"/>
    <property type="evidence" value="ECO:0007669"/>
    <property type="project" value="UniProtKB-UniRule"/>
</dbReference>